<accession>A0AAV6WZW4</accession>
<dbReference type="Pfam" id="PF07993">
    <property type="entry name" value="NAD_binding_4"/>
    <property type="match status" value="1"/>
</dbReference>
<keyword evidence="2 4" id="KW-0444">Lipid biosynthesis</keyword>
<dbReference type="Proteomes" id="UP000826271">
    <property type="component" value="Unassembled WGS sequence"/>
</dbReference>
<evidence type="ECO:0000313" key="7">
    <source>
        <dbReference type="EMBL" id="KAG8375853.1"/>
    </source>
</evidence>
<dbReference type="GO" id="GO:0035336">
    <property type="term" value="P:long-chain fatty-acyl-CoA metabolic process"/>
    <property type="evidence" value="ECO:0007669"/>
    <property type="project" value="TreeGrafter"/>
</dbReference>
<dbReference type="CDD" id="cd09071">
    <property type="entry name" value="FAR_C"/>
    <property type="match status" value="1"/>
</dbReference>
<feature type="domain" description="Thioester reductase (TE)" evidence="6">
    <location>
        <begin position="95"/>
        <end position="401"/>
    </location>
</feature>
<keyword evidence="3 4" id="KW-0443">Lipid metabolism</keyword>
<name>A0AAV6WZW4_9LAMI</name>
<dbReference type="AlphaFoldDB" id="A0AAV6WZW4"/>
<evidence type="ECO:0000256" key="4">
    <source>
        <dbReference type="RuleBase" id="RU363097"/>
    </source>
</evidence>
<dbReference type="InterPro" id="IPR026055">
    <property type="entry name" value="FAR"/>
</dbReference>
<evidence type="ECO:0000259" key="6">
    <source>
        <dbReference type="Pfam" id="PF07993"/>
    </source>
</evidence>
<organism evidence="7 8">
    <name type="scientific">Buddleja alternifolia</name>
    <dbReference type="NCBI Taxonomy" id="168488"/>
    <lineage>
        <taxon>Eukaryota</taxon>
        <taxon>Viridiplantae</taxon>
        <taxon>Streptophyta</taxon>
        <taxon>Embryophyta</taxon>
        <taxon>Tracheophyta</taxon>
        <taxon>Spermatophyta</taxon>
        <taxon>Magnoliopsida</taxon>
        <taxon>eudicotyledons</taxon>
        <taxon>Gunneridae</taxon>
        <taxon>Pentapetalae</taxon>
        <taxon>asterids</taxon>
        <taxon>lamiids</taxon>
        <taxon>Lamiales</taxon>
        <taxon>Scrophulariaceae</taxon>
        <taxon>Buddlejeae</taxon>
        <taxon>Buddleja</taxon>
    </lineage>
</organism>
<dbReference type="InterPro" id="IPR013120">
    <property type="entry name" value="FAR_NAD-bd"/>
</dbReference>
<comment type="caution">
    <text evidence="7">The sequence shown here is derived from an EMBL/GenBank/DDBJ whole genome shotgun (WGS) entry which is preliminary data.</text>
</comment>
<dbReference type="SUPFAM" id="SSF51735">
    <property type="entry name" value="NAD(P)-binding Rossmann-fold domains"/>
    <property type="match status" value="1"/>
</dbReference>
<proteinExistence type="inferred from homology"/>
<dbReference type="CDD" id="cd05236">
    <property type="entry name" value="FAR-N_SDR_e"/>
    <property type="match status" value="1"/>
</dbReference>
<dbReference type="Gene3D" id="3.40.50.720">
    <property type="entry name" value="NAD(P)-binding Rossmann-like Domain"/>
    <property type="match status" value="1"/>
</dbReference>
<dbReference type="GO" id="GO:0080019">
    <property type="term" value="F:alcohol-forming very long-chain fatty acyl-CoA reductase activity"/>
    <property type="evidence" value="ECO:0007669"/>
    <property type="project" value="InterPro"/>
</dbReference>
<dbReference type="PANTHER" id="PTHR11011">
    <property type="entry name" value="MALE STERILITY PROTEIN 2-RELATED"/>
    <property type="match status" value="1"/>
</dbReference>
<dbReference type="InterPro" id="IPR036291">
    <property type="entry name" value="NAD(P)-bd_dom_sf"/>
</dbReference>
<sequence length="589" mass="67023">MLVITQSSFVCPRIKLCVEKSKAISLFGTNSNYNNHENKCINLKRNINVLHNGYSYFTSPYHPLQSELPKQLEEDDDNIAGIGILKFFHGKNIFITGATGLLGKVLVEKILRSTDVGKIYVLIKAKDKDSAFDRLTKEIINSELLSCLKEKHGKYYETFVKEKLIPIVGNICEPNLGMDSHSAYAIKKDVHVIIQSAASTTLNDRYDLLLEANMNAPQRLMSVVNLIKFDFVAYVNGRREGTILEKPLIMGHNRRKDNDDDDDNNNDEIVSSFARLDVTDELNMALKASTAFSNSDDYDLTKNLKRLAQDRATLYGWYNPYHMTKAMGEMVLNEIRGDVPLLIIRPTVIESSCKDPFPGWIQGNRMFDPVIISYGKGQLPAFICDPNKHVDIIPVDMVANTTIAAVAKHGAINEPQLNVYHVASSALNPLKYSDFFEFLYDYFNSTPLNPSENNNNNNNISKIKCFDNFYDFSKYTRQEICRRNGLGYKVTVGSDDEKIIRKLQSQCKAKVAYAEQLCKMYEFIGLFNARFHTGNTQKLLEEMSKEEQLDFEVDVMNIQWRKYFQEIHIPGLRKHLLNTPTTGRTSSAV</sequence>
<protein>
    <recommendedName>
        <fullName evidence="4">Fatty acyl-CoA reductase</fullName>
        <ecNumber evidence="4">1.2.1.84</ecNumber>
    </recommendedName>
</protein>
<dbReference type="InterPro" id="IPR033640">
    <property type="entry name" value="FAR_C"/>
</dbReference>
<keyword evidence="8" id="KW-1185">Reference proteome</keyword>
<dbReference type="PANTHER" id="PTHR11011:SF45">
    <property type="entry name" value="FATTY ACYL-COA REDUCTASE CG8306-RELATED"/>
    <property type="match status" value="1"/>
</dbReference>
<keyword evidence="4" id="KW-0521">NADP</keyword>
<comment type="similarity">
    <text evidence="1 4">Belongs to the fatty acyl-CoA reductase family.</text>
</comment>
<reference evidence="7" key="1">
    <citation type="submission" date="2019-10" db="EMBL/GenBank/DDBJ databases">
        <authorList>
            <person name="Zhang R."/>
            <person name="Pan Y."/>
            <person name="Wang J."/>
            <person name="Ma R."/>
            <person name="Yu S."/>
        </authorList>
    </citation>
    <scope>NUCLEOTIDE SEQUENCE</scope>
    <source>
        <strain evidence="7">LA-IB0</strain>
        <tissue evidence="7">Leaf</tissue>
    </source>
</reference>
<evidence type="ECO:0000259" key="5">
    <source>
        <dbReference type="Pfam" id="PF03015"/>
    </source>
</evidence>
<evidence type="ECO:0000313" key="8">
    <source>
        <dbReference type="Proteomes" id="UP000826271"/>
    </source>
</evidence>
<feature type="domain" description="Fatty acyl-CoA reductase C-terminal" evidence="5">
    <location>
        <begin position="510"/>
        <end position="578"/>
    </location>
</feature>
<keyword evidence="4" id="KW-0560">Oxidoreductase</keyword>
<evidence type="ECO:0000256" key="2">
    <source>
        <dbReference type="ARBA" id="ARBA00022516"/>
    </source>
</evidence>
<comment type="catalytic activity">
    <reaction evidence="4">
        <text>a long-chain fatty acyl-CoA + 2 NADPH + 2 H(+) = a long-chain primary fatty alcohol + 2 NADP(+) + CoA</text>
        <dbReference type="Rhea" id="RHEA:52716"/>
        <dbReference type="ChEBI" id="CHEBI:15378"/>
        <dbReference type="ChEBI" id="CHEBI:57287"/>
        <dbReference type="ChEBI" id="CHEBI:57783"/>
        <dbReference type="ChEBI" id="CHEBI:58349"/>
        <dbReference type="ChEBI" id="CHEBI:77396"/>
        <dbReference type="ChEBI" id="CHEBI:83139"/>
        <dbReference type="EC" id="1.2.1.84"/>
    </reaction>
</comment>
<dbReference type="EC" id="1.2.1.84" evidence="4"/>
<gene>
    <name evidence="7" type="ORF">BUALT_Bualt09G0002300</name>
</gene>
<comment type="function">
    <text evidence="4">Catalyzes the reduction of fatty acyl-CoA to fatty alcohols.</text>
</comment>
<evidence type="ECO:0000256" key="3">
    <source>
        <dbReference type="ARBA" id="ARBA00023098"/>
    </source>
</evidence>
<dbReference type="EMBL" id="WHWC01000009">
    <property type="protein sequence ID" value="KAG8375853.1"/>
    <property type="molecule type" value="Genomic_DNA"/>
</dbReference>
<evidence type="ECO:0000256" key="1">
    <source>
        <dbReference type="ARBA" id="ARBA00005928"/>
    </source>
</evidence>
<dbReference type="GO" id="GO:0010345">
    <property type="term" value="P:suberin biosynthetic process"/>
    <property type="evidence" value="ECO:0007669"/>
    <property type="project" value="TreeGrafter"/>
</dbReference>
<dbReference type="Pfam" id="PF03015">
    <property type="entry name" value="Sterile"/>
    <property type="match status" value="1"/>
</dbReference>
<dbReference type="GO" id="GO:0102965">
    <property type="term" value="F:alcohol-forming long-chain fatty acyl-CoA reductase activity"/>
    <property type="evidence" value="ECO:0007669"/>
    <property type="project" value="UniProtKB-EC"/>
</dbReference>